<gene>
    <name evidence="1" type="ORF">METZ01_LOCUS465284</name>
</gene>
<dbReference type="AlphaFoldDB" id="A0A383AY27"/>
<accession>A0A383AY27</accession>
<reference evidence="1" key="1">
    <citation type="submission" date="2018-05" db="EMBL/GenBank/DDBJ databases">
        <authorList>
            <person name="Lanie J.A."/>
            <person name="Ng W.-L."/>
            <person name="Kazmierczak K.M."/>
            <person name="Andrzejewski T.M."/>
            <person name="Davidsen T.M."/>
            <person name="Wayne K.J."/>
            <person name="Tettelin H."/>
            <person name="Glass J.I."/>
            <person name="Rusch D."/>
            <person name="Podicherti R."/>
            <person name="Tsui H.-C.T."/>
            <person name="Winkler M.E."/>
        </authorList>
    </citation>
    <scope>NUCLEOTIDE SEQUENCE</scope>
</reference>
<dbReference type="EMBL" id="UINC01195729">
    <property type="protein sequence ID" value="SVE12430.1"/>
    <property type="molecule type" value="Genomic_DNA"/>
</dbReference>
<organism evidence="1">
    <name type="scientific">marine metagenome</name>
    <dbReference type="NCBI Taxonomy" id="408172"/>
    <lineage>
        <taxon>unclassified sequences</taxon>
        <taxon>metagenomes</taxon>
        <taxon>ecological metagenomes</taxon>
    </lineage>
</organism>
<proteinExistence type="predicted"/>
<protein>
    <submittedName>
        <fullName evidence="1">Uncharacterized protein</fullName>
    </submittedName>
</protein>
<name>A0A383AY27_9ZZZZ</name>
<evidence type="ECO:0000313" key="1">
    <source>
        <dbReference type="EMBL" id="SVE12430.1"/>
    </source>
</evidence>
<sequence>MGLLKESAPFGEGIDVRRFGLWMASEATDPVVQIINGNE</sequence>